<keyword evidence="5" id="KW-0997">Cell inner membrane</keyword>
<keyword evidence="7" id="KW-0653">Protein transport</keyword>
<evidence type="ECO:0000256" key="6">
    <source>
        <dbReference type="ARBA" id="ARBA00022692"/>
    </source>
</evidence>
<reference evidence="13" key="1">
    <citation type="submission" date="2017-08" db="EMBL/GenBank/DDBJ databases">
        <authorList>
            <person name="Varghese N."/>
            <person name="Submissions S."/>
        </authorList>
    </citation>
    <scope>NUCLEOTIDE SEQUENCE [LARGE SCALE GENOMIC DNA]</scope>
    <source>
        <strain evidence="13">JA234</strain>
    </source>
</reference>
<feature type="compositionally biased region" description="Low complexity" evidence="10">
    <location>
        <begin position="142"/>
        <end position="163"/>
    </location>
</feature>
<feature type="region of interest" description="Disordered" evidence="10">
    <location>
        <begin position="115"/>
        <end position="171"/>
    </location>
</feature>
<evidence type="ECO:0000256" key="4">
    <source>
        <dbReference type="ARBA" id="ARBA00022475"/>
    </source>
</evidence>
<accession>A0A285CPR6</accession>
<evidence type="ECO:0000256" key="10">
    <source>
        <dbReference type="SAM" id="MobiDB-lite"/>
    </source>
</evidence>
<dbReference type="GO" id="GO:0055085">
    <property type="term" value="P:transmembrane transport"/>
    <property type="evidence" value="ECO:0007669"/>
    <property type="project" value="InterPro"/>
</dbReference>
<sequence>MSLVYRPRAGFGLAFGLGLSVAVHGGLVAAALSVAPPPPPDDAGLKGRELIELAEVEMILAAPETDLADGAPADDSQAAMDSPEQAKLAQASDAPLLAQIPYQVDDPELQFKLANPDQQVQTEDEADEVPTELQEEPRQETAPESVAAAPEASAGQDQASQSAEPEQGLSDEEMAQISDWQKALVLTLAQAKSYPKAARTRRAEGEVLLRVTLDRYGRVLKRSVATGSGWPVLDEAALRVIDSFDRLPAPPAAMGAGPFDLSVPFSYSFK</sequence>
<dbReference type="PANTHER" id="PTHR33446:SF2">
    <property type="entry name" value="PROTEIN TONB"/>
    <property type="match status" value="1"/>
</dbReference>
<feature type="region of interest" description="Disordered" evidence="10">
    <location>
        <begin position="67"/>
        <end position="93"/>
    </location>
</feature>
<feature type="compositionally biased region" description="Acidic residues" evidence="10">
    <location>
        <begin position="122"/>
        <end position="134"/>
    </location>
</feature>
<dbReference type="AlphaFoldDB" id="A0A285CPR6"/>
<dbReference type="GO" id="GO:0098797">
    <property type="term" value="C:plasma membrane protein complex"/>
    <property type="evidence" value="ECO:0007669"/>
    <property type="project" value="TreeGrafter"/>
</dbReference>
<dbReference type="InterPro" id="IPR051045">
    <property type="entry name" value="TonB-dependent_transducer"/>
</dbReference>
<keyword evidence="6" id="KW-0812">Transmembrane</keyword>
<evidence type="ECO:0000256" key="9">
    <source>
        <dbReference type="ARBA" id="ARBA00023136"/>
    </source>
</evidence>
<dbReference type="Pfam" id="PF03544">
    <property type="entry name" value="TonB_C"/>
    <property type="match status" value="1"/>
</dbReference>
<keyword evidence="13" id="KW-1185">Reference proteome</keyword>
<evidence type="ECO:0000256" key="5">
    <source>
        <dbReference type="ARBA" id="ARBA00022519"/>
    </source>
</evidence>
<dbReference type="OrthoDB" id="7722018at2"/>
<proteinExistence type="inferred from homology"/>
<evidence type="ECO:0000313" key="12">
    <source>
        <dbReference type="EMBL" id="SNX69521.1"/>
    </source>
</evidence>
<evidence type="ECO:0000256" key="8">
    <source>
        <dbReference type="ARBA" id="ARBA00022989"/>
    </source>
</evidence>
<gene>
    <name evidence="12" type="ORF">SAMN05878503_10481</name>
</gene>
<feature type="domain" description="TonB C-terminal" evidence="11">
    <location>
        <begin position="179"/>
        <end position="270"/>
    </location>
</feature>
<keyword evidence="4" id="KW-1003">Cell membrane</keyword>
<dbReference type="NCBIfam" id="TIGR01352">
    <property type="entry name" value="tonB_Cterm"/>
    <property type="match status" value="1"/>
</dbReference>
<evidence type="ECO:0000256" key="7">
    <source>
        <dbReference type="ARBA" id="ARBA00022927"/>
    </source>
</evidence>
<comment type="similarity">
    <text evidence="2">Belongs to the TonB family.</text>
</comment>
<dbReference type="PROSITE" id="PS52015">
    <property type="entry name" value="TONB_CTD"/>
    <property type="match status" value="1"/>
</dbReference>
<dbReference type="Proteomes" id="UP000219467">
    <property type="component" value="Unassembled WGS sequence"/>
</dbReference>
<organism evidence="12 13">
    <name type="scientific">Cereibacter ovatus</name>
    <dbReference type="NCBI Taxonomy" id="439529"/>
    <lineage>
        <taxon>Bacteria</taxon>
        <taxon>Pseudomonadati</taxon>
        <taxon>Pseudomonadota</taxon>
        <taxon>Alphaproteobacteria</taxon>
        <taxon>Rhodobacterales</taxon>
        <taxon>Paracoccaceae</taxon>
        <taxon>Cereibacter</taxon>
    </lineage>
</organism>
<evidence type="ECO:0000256" key="3">
    <source>
        <dbReference type="ARBA" id="ARBA00022448"/>
    </source>
</evidence>
<comment type="subcellular location">
    <subcellularLocation>
        <location evidence="1">Cell inner membrane</location>
        <topology evidence="1">Single-pass membrane protein</topology>
        <orientation evidence="1">Periplasmic side</orientation>
    </subcellularLocation>
</comment>
<evidence type="ECO:0000313" key="13">
    <source>
        <dbReference type="Proteomes" id="UP000219467"/>
    </source>
</evidence>
<dbReference type="InterPro" id="IPR006260">
    <property type="entry name" value="TonB/TolA_C"/>
</dbReference>
<dbReference type="InterPro" id="IPR037682">
    <property type="entry name" value="TonB_C"/>
</dbReference>
<keyword evidence="9" id="KW-0472">Membrane</keyword>
<dbReference type="SUPFAM" id="SSF74653">
    <property type="entry name" value="TolA/TonB C-terminal domain"/>
    <property type="match status" value="1"/>
</dbReference>
<keyword evidence="3" id="KW-0813">Transport</keyword>
<evidence type="ECO:0000256" key="1">
    <source>
        <dbReference type="ARBA" id="ARBA00004383"/>
    </source>
</evidence>
<dbReference type="EMBL" id="OAOQ01000004">
    <property type="protein sequence ID" value="SNX69521.1"/>
    <property type="molecule type" value="Genomic_DNA"/>
</dbReference>
<evidence type="ECO:0000256" key="2">
    <source>
        <dbReference type="ARBA" id="ARBA00006555"/>
    </source>
</evidence>
<dbReference type="Gene3D" id="3.30.1150.10">
    <property type="match status" value="1"/>
</dbReference>
<dbReference type="GO" id="GO:0031992">
    <property type="term" value="F:energy transducer activity"/>
    <property type="evidence" value="ECO:0007669"/>
    <property type="project" value="TreeGrafter"/>
</dbReference>
<protein>
    <submittedName>
        <fullName evidence="12">Outer membrane transport energization protein TonB</fullName>
    </submittedName>
</protein>
<dbReference type="GO" id="GO:0015031">
    <property type="term" value="P:protein transport"/>
    <property type="evidence" value="ECO:0007669"/>
    <property type="project" value="UniProtKB-KW"/>
</dbReference>
<evidence type="ECO:0000259" key="11">
    <source>
        <dbReference type="PROSITE" id="PS52015"/>
    </source>
</evidence>
<dbReference type="PANTHER" id="PTHR33446">
    <property type="entry name" value="PROTEIN TONB-RELATED"/>
    <property type="match status" value="1"/>
</dbReference>
<dbReference type="RefSeq" id="WP_097029901.1">
    <property type="nucleotide sequence ID" value="NZ_OAOQ01000004.1"/>
</dbReference>
<name>A0A285CPR6_9RHOB</name>
<keyword evidence="8" id="KW-1133">Transmembrane helix</keyword>